<evidence type="ECO:0000313" key="2">
    <source>
        <dbReference type="Proteomes" id="UP000216215"/>
    </source>
</evidence>
<sequence>MGNRRCVALGLSLDIQRERLLHLRELSSLLGKLADEGELTAVAGAVGRKTTFGIGEIRHIDNLLVGVWLPRLEQGIL</sequence>
<dbReference type="EMBL" id="NPKI01000001">
    <property type="protein sequence ID" value="PAQ04324.1"/>
    <property type="molecule type" value="Genomic_DNA"/>
</dbReference>
<dbReference type="Proteomes" id="UP000216215">
    <property type="component" value="Unassembled WGS sequence"/>
</dbReference>
<keyword evidence="2" id="KW-1185">Reference proteome</keyword>
<comment type="caution">
    <text evidence="1">The sequence shown here is derived from an EMBL/GenBank/DDBJ whole genome shotgun (WGS) entry which is preliminary data.</text>
</comment>
<name>A0AB36RL79_9HYPH</name>
<reference evidence="2" key="1">
    <citation type="submission" date="2017-08" db="EMBL/GenBank/DDBJ databases">
        <title>Mesorhizobium wenxinae sp. nov., a novel rhizobial species isolated from root nodules of chickpea (Cicer arietinum L.).</title>
        <authorList>
            <person name="Zhang J."/>
        </authorList>
    </citation>
    <scope>NUCLEOTIDE SEQUENCE [LARGE SCALE GENOMIC DNA]</scope>
    <source>
        <strain evidence="2">USDA 3392</strain>
    </source>
</reference>
<gene>
    <name evidence="1" type="ORF">CIT25_00335</name>
</gene>
<dbReference type="AlphaFoldDB" id="A0AB36RL79"/>
<organism evidence="1 2">
    <name type="scientific">Mesorhizobium mediterraneum</name>
    <dbReference type="NCBI Taxonomy" id="43617"/>
    <lineage>
        <taxon>Bacteria</taxon>
        <taxon>Pseudomonadati</taxon>
        <taxon>Pseudomonadota</taxon>
        <taxon>Alphaproteobacteria</taxon>
        <taxon>Hyphomicrobiales</taxon>
        <taxon>Phyllobacteriaceae</taxon>
        <taxon>Mesorhizobium</taxon>
    </lineage>
</organism>
<evidence type="ECO:0000313" key="1">
    <source>
        <dbReference type="EMBL" id="PAQ04324.1"/>
    </source>
</evidence>
<proteinExistence type="predicted"/>
<accession>A0AB36RL79</accession>
<protein>
    <submittedName>
        <fullName evidence="1">Uncharacterized protein</fullName>
    </submittedName>
</protein>
<dbReference type="RefSeq" id="WP_095482598.1">
    <property type="nucleotide sequence ID" value="NZ_CP088153.1"/>
</dbReference>